<evidence type="ECO:0000313" key="2">
    <source>
        <dbReference type="EMBL" id="GFS29178.1"/>
    </source>
</evidence>
<reference evidence="2" key="1">
    <citation type="submission" date="2020-08" db="EMBL/GenBank/DDBJ databases">
        <title>Multicomponent nature underlies the extraordinary mechanical properties of spider dragline silk.</title>
        <authorList>
            <person name="Kono N."/>
            <person name="Nakamura H."/>
            <person name="Mori M."/>
            <person name="Yoshida Y."/>
            <person name="Ohtoshi R."/>
            <person name="Malay A.D."/>
            <person name="Moran D.A.P."/>
            <person name="Tomita M."/>
            <person name="Numata K."/>
            <person name="Arakawa K."/>
        </authorList>
    </citation>
    <scope>NUCLEOTIDE SEQUENCE</scope>
</reference>
<name>A0A8X6M676_NEPPI</name>
<keyword evidence="3" id="KW-1185">Reference proteome</keyword>
<evidence type="ECO:0000256" key="1">
    <source>
        <dbReference type="SAM" id="MobiDB-lite"/>
    </source>
</evidence>
<comment type="caution">
    <text evidence="2">The sequence shown here is derived from an EMBL/GenBank/DDBJ whole genome shotgun (WGS) entry which is preliminary data.</text>
</comment>
<feature type="region of interest" description="Disordered" evidence="1">
    <location>
        <begin position="1"/>
        <end position="29"/>
    </location>
</feature>
<feature type="compositionally biased region" description="Polar residues" evidence="1">
    <location>
        <begin position="17"/>
        <end position="29"/>
    </location>
</feature>
<sequence>MSTEDGERSGRPKEAGNSKNGVTRNNLNTLSPLSKKIVLTKNHKKVKECKLSAVENERSGHLWEAIEEQVKNHDHVFADKEEGTDFDDDNHVSNI</sequence>
<gene>
    <name evidence="2" type="ORF">NPIL_655691</name>
</gene>
<protein>
    <submittedName>
        <fullName evidence="2">Uncharacterized protein</fullName>
    </submittedName>
</protein>
<proteinExistence type="predicted"/>
<dbReference type="EMBL" id="BMAW01041543">
    <property type="protein sequence ID" value="GFS29178.1"/>
    <property type="molecule type" value="Genomic_DNA"/>
</dbReference>
<organism evidence="2 3">
    <name type="scientific">Nephila pilipes</name>
    <name type="common">Giant wood spider</name>
    <name type="synonym">Nephila maculata</name>
    <dbReference type="NCBI Taxonomy" id="299642"/>
    <lineage>
        <taxon>Eukaryota</taxon>
        <taxon>Metazoa</taxon>
        <taxon>Ecdysozoa</taxon>
        <taxon>Arthropoda</taxon>
        <taxon>Chelicerata</taxon>
        <taxon>Arachnida</taxon>
        <taxon>Araneae</taxon>
        <taxon>Araneomorphae</taxon>
        <taxon>Entelegynae</taxon>
        <taxon>Araneoidea</taxon>
        <taxon>Nephilidae</taxon>
        <taxon>Nephila</taxon>
    </lineage>
</organism>
<evidence type="ECO:0000313" key="3">
    <source>
        <dbReference type="Proteomes" id="UP000887013"/>
    </source>
</evidence>
<accession>A0A8X6M676</accession>
<feature type="compositionally biased region" description="Basic and acidic residues" evidence="1">
    <location>
        <begin position="1"/>
        <end position="16"/>
    </location>
</feature>
<dbReference type="Proteomes" id="UP000887013">
    <property type="component" value="Unassembled WGS sequence"/>
</dbReference>
<dbReference type="AlphaFoldDB" id="A0A8X6M676"/>